<dbReference type="SUPFAM" id="SSF52540">
    <property type="entry name" value="P-loop containing nucleoside triphosphate hydrolases"/>
    <property type="match status" value="1"/>
</dbReference>
<dbReference type="InterPro" id="IPR041664">
    <property type="entry name" value="AAA_16"/>
</dbReference>
<feature type="domain" description="Orc1-like AAA ATPase" evidence="2">
    <location>
        <begin position="342"/>
        <end position="449"/>
    </location>
</feature>
<dbReference type="Pfam" id="PF17874">
    <property type="entry name" value="TPR_MalT"/>
    <property type="match status" value="1"/>
</dbReference>
<dbReference type="InterPro" id="IPR011990">
    <property type="entry name" value="TPR-like_helical_dom_sf"/>
</dbReference>
<dbReference type="Proteomes" id="UP001140511">
    <property type="component" value="Unassembled WGS sequence"/>
</dbReference>
<gene>
    <name evidence="4" type="ORF">T069G_10918</name>
</gene>
<dbReference type="Pfam" id="PF13374">
    <property type="entry name" value="TPR_10"/>
    <property type="match status" value="3"/>
</dbReference>
<dbReference type="EMBL" id="JAOPEN010000007">
    <property type="protein sequence ID" value="KAJ4855360.1"/>
    <property type="molecule type" value="Genomic_DNA"/>
</dbReference>
<accession>A0A9W9B7T2</accession>
<dbReference type="PANTHER" id="PTHR46082">
    <property type="entry name" value="ATP/GTP-BINDING PROTEIN-RELATED"/>
    <property type="match status" value="1"/>
</dbReference>
<feature type="repeat" description="TPR" evidence="1">
    <location>
        <begin position="942"/>
        <end position="975"/>
    </location>
</feature>
<feature type="repeat" description="TPR" evidence="1">
    <location>
        <begin position="1152"/>
        <end position="1185"/>
    </location>
</feature>
<evidence type="ECO:0000313" key="4">
    <source>
        <dbReference type="EMBL" id="KAJ4855360.1"/>
    </source>
</evidence>
<dbReference type="SUPFAM" id="SSF48452">
    <property type="entry name" value="TPR-like"/>
    <property type="match status" value="3"/>
</dbReference>
<dbReference type="SMART" id="SM00028">
    <property type="entry name" value="TPR"/>
    <property type="match status" value="14"/>
</dbReference>
<dbReference type="InterPro" id="IPR027417">
    <property type="entry name" value="P-loop_NTPase"/>
</dbReference>
<proteinExistence type="predicted"/>
<keyword evidence="1" id="KW-0802">TPR repeat</keyword>
<dbReference type="GeneID" id="80872816"/>
<protein>
    <submittedName>
        <fullName evidence="4">Tetratricopeptide repeat domain-containing protein</fullName>
    </submittedName>
</protein>
<feature type="domain" description="MalT-like TPR region" evidence="3">
    <location>
        <begin position="1124"/>
        <end position="1303"/>
    </location>
</feature>
<reference evidence="4" key="1">
    <citation type="submission" date="2022-09" db="EMBL/GenBank/DDBJ databases">
        <title>Chromosome-level assembly of Trichoderma breve T069, a fungus used in development of biopesticide product.</title>
        <authorList>
            <person name="Lin R."/>
            <person name="Liu T."/>
        </authorList>
    </citation>
    <scope>NUCLEOTIDE SEQUENCE</scope>
    <source>
        <strain evidence="4">T069</strain>
    </source>
</reference>
<dbReference type="Pfam" id="PF13424">
    <property type="entry name" value="TPR_12"/>
    <property type="match status" value="3"/>
</dbReference>
<evidence type="ECO:0000259" key="2">
    <source>
        <dbReference type="Pfam" id="PF13191"/>
    </source>
</evidence>
<dbReference type="RefSeq" id="XP_056024418.1">
    <property type="nucleotide sequence ID" value="XM_056178128.1"/>
</dbReference>
<dbReference type="InterPro" id="IPR035994">
    <property type="entry name" value="Nucleoside_phosphorylase_sf"/>
</dbReference>
<name>A0A9W9B7T2_9HYPO</name>
<dbReference type="PROSITE" id="PS50005">
    <property type="entry name" value="TPR"/>
    <property type="match status" value="2"/>
</dbReference>
<dbReference type="Gene3D" id="3.40.50.1580">
    <property type="entry name" value="Nucleoside phosphorylase domain"/>
    <property type="match status" value="1"/>
</dbReference>
<dbReference type="GO" id="GO:0009116">
    <property type="term" value="P:nucleoside metabolic process"/>
    <property type="evidence" value="ECO:0007669"/>
    <property type="project" value="InterPro"/>
</dbReference>
<dbReference type="SUPFAM" id="SSF53167">
    <property type="entry name" value="Purine and uridine phosphorylases"/>
    <property type="match status" value="1"/>
</dbReference>
<dbReference type="Gene3D" id="3.40.50.300">
    <property type="entry name" value="P-loop containing nucleotide triphosphate hydrolases"/>
    <property type="match status" value="1"/>
</dbReference>
<dbReference type="InterPro" id="IPR019734">
    <property type="entry name" value="TPR_rpt"/>
</dbReference>
<dbReference type="InterPro" id="IPR041617">
    <property type="entry name" value="TPR_MalT"/>
</dbReference>
<sequence>MSLKKLAPDDYRVGWICPLEVEQTAAMEMLDEEHQPLKQSPTDHNVYKLGSIHGHNVVIAGLPQTGNCSTATVVTQMRMTFKKLRYGLLVGIGGGVPVETDNGIIRLGHVVVSKPTGEHSGAIQYDHGKAIDGFIERTGSLMPPPAAFLNAAQALAVEQSRAENDPIWENTQRIRSQRRGLRHFKFPGIANDHLYQPDYNHQQMGMTCEKGGCNPEQRIERPVEEDDECFIVVHRGTIASGELVIKDAKKRDFLAQKYNLLCFETEAAGALADFPCLVIRGISDYCDSHKNNNWHGFAAAAAAAYARRLFFHMPTEIEEETAIKPTAFDLQSYLPGIRQISKFVARKEELTEMQEALQPTVRPHRRRAVVLHGLGGIGKTQLALEYAQRHHEHYSTRIWLEARNETTINQSFTRLAERILEKEQVTYIQTAVDSQDQSIILKAVKRWLDEPANKSWLIIYDNYDYHDLDNAHTEDKEFLGISSQITVSMNLRGQEKEVRSQSYDIRKYFPEADHGTIIITSRVSSRKLGRPIEISKLRSLDDCLEILASNSGRNMIDDPAAVDLARRLDGLPLALASAGAYLRQVPVNCTEYLQDYEKSWVELHKNTKDLESYDKVLCTTWDITHKHIQEQNSTASLLLRQWAYFDSKDLWYELLQNGRSHKLDWLRDLTKDRIPFRTTMRLICDHGLAQAGTPITSQEEETAGYSVHVCVHSWMINVLNRESDKDMARAALDCVGSHVPSREQPKFWSKQQRLLGHADRCYELISTILVEDENPRPLHCLGFLYADQNRLSKAEILLKQAIQGFEKTLGPKHKSTLNATNTLGNALRNQGRLNEAEAKYKQILQERELTLGPEHISTLETVSNLGVVYKEQGRLNDAEALLERALQGFEKLDSGHKSIFNILNNLGLVYRAQGQLDKAEAICIRVLQGQENKLGPEHISTLDAVNNLGLVYLEHHQLDKAEAMFKRALEGKEKAWGLDHTSTLETVLNLGLVYKNQFQVDKAEALFNQAIQGFKKVLGPEHTSTLSATHGLGMFYMTLSRFTEAEALLKEALQGFKKVSGPEHTLTLEIAKRLGDIYVIQHRFDEAEATLQQALRGFKKALGPEHTSTLMTVQSLGSLYKRLDRFSEAEDMCKQALQGYEKALGPTHPSTLLAAYSLGDFYITQGKLSEALDTLERALQRSQALGPENILTCGIISSLGQLYTYQDRLSEAEDMFERAIQGSKALGPEHILTLGLANYMGQIYTKRGRLDEAEAMHKRAFQGLEKAFGPESIQVFETLNDLGRLYTKQDRPGEAEAMFKKALQGFEKASGPEKTSTLVIVNNMGHLYTKQGRFGEAEAMHERALQGFEKALGPDAIGTHIHTLDCLEWFGDVFYKQGKSQNARQYYIRAEQGLRAVLGADHERVRRLSEVLEEIGH</sequence>
<dbReference type="PANTHER" id="PTHR46082:SF6">
    <property type="entry name" value="AAA+ ATPASE DOMAIN-CONTAINING PROTEIN-RELATED"/>
    <property type="match status" value="1"/>
</dbReference>
<comment type="caution">
    <text evidence="4">The sequence shown here is derived from an EMBL/GenBank/DDBJ whole genome shotgun (WGS) entry which is preliminary data.</text>
</comment>
<keyword evidence="5" id="KW-1185">Reference proteome</keyword>
<evidence type="ECO:0000259" key="3">
    <source>
        <dbReference type="Pfam" id="PF17874"/>
    </source>
</evidence>
<dbReference type="InterPro" id="IPR053137">
    <property type="entry name" value="NLR-like"/>
</dbReference>
<organism evidence="4 5">
    <name type="scientific">Trichoderma breve</name>
    <dbReference type="NCBI Taxonomy" id="2034170"/>
    <lineage>
        <taxon>Eukaryota</taxon>
        <taxon>Fungi</taxon>
        <taxon>Dikarya</taxon>
        <taxon>Ascomycota</taxon>
        <taxon>Pezizomycotina</taxon>
        <taxon>Sordariomycetes</taxon>
        <taxon>Hypocreomycetidae</taxon>
        <taxon>Hypocreales</taxon>
        <taxon>Hypocreaceae</taxon>
        <taxon>Trichoderma</taxon>
    </lineage>
</organism>
<dbReference type="PRINTS" id="PR00381">
    <property type="entry name" value="KINESINLIGHT"/>
</dbReference>
<evidence type="ECO:0000256" key="1">
    <source>
        <dbReference type="PROSITE-ProRule" id="PRU00339"/>
    </source>
</evidence>
<evidence type="ECO:0000313" key="5">
    <source>
        <dbReference type="Proteomes" id="UP001140511"/>
    </source>
</evidence>
<dbReference type="Gene3D" id="1.25.40.10">
    <property type="entry name" value="Tetratricopeptide repeat domain"/>
    <property type="match status" value="4"/>
</dbReference>
<dbReference type="GO" id="GO:0003824">
    <property type="term" value="F:catalytic activity"/>
    <property type="evidence" value="ECO:0007669"/>
    <property type="project" value="InterPro"/>
</dbReference>
<dbReference type="Pfam" id="PF13191">
    <property type="entry name" value="AAA_16"/>
    <property type="match status" value="1"/>
</dbReference>